<keyword evidence="4" id="KW-1185">Reference proteome</keyword>
<feature type="transmembrane region" description="Helical" evidence="2">
    <location>
        <begin position="604"/>
        <end position="626"/>
    </location>
</feature>
<feature type="transmembrane region" description="Helical" evidence="2">
    <location>
        <begin position="960"/>
        <end position="981"/>
    </location>
</feature>
<feature type="region of interest" description="Disordered" evidence="1">
    <location>
        <begin position="1209"/>
        <end position="1230"/>
    </location>
</feature>
<sequence>MEVIQAINLFPRRLLSIVCSPTRDTLLILLTINILITIFLVVFHVRVSGLWYYMNELIFVIRGFGTNDSRKCYSVFRAAHAESDLWRSSWPVQWYWRMQCLGNWDARHSGRVARFLNRTWIWTIFDVFWVSIAGPCFKFASYMFKSSSQCYNAISVDAFISVIKTPFEFVGDVLLGGAQWSIELIASLPTYLNHVVQDPVTSTSKLVAKILHWPIRVITSYVSYFDFAPFIKNAFGILGKWLSSAASPIAAVTGSLLSNGVASVILLLRSFVAYFDDVPLAKNVFESTENWLNSTASNLASAQYWQGVLNEFRIPVRIIANGFSVLGGLSLVVVDLLRAPFVYISKLDIWSAFAPETGIPYLSLLALFTLWINVHMHRTYTINKQTGQHWTEHLWHTPFALLDILCFGSDGDTSIRSDNPVPQIERPNRHSSHDLIKPHLGWRWVEVPGLLLHKIISPIFFDGFLRGIHSWYPGSLKAFNFDLTAIRTLGESVCGKVSIVVWCIVWIFDIVYSDDIVKRVVPLVAGAIAIVALILFSLPLTIATFVFLEICHLVKSAWKTVFSRSPFSKWAPSRRGFVTKAFNASISQGLVLLLIYIFNHIASAMSIPLTLTYTSCLLYGMASEILKDNQNRVIGENRHVREYRQVVFNYIYRIHAVLVFFSGGGGEMPFSWSYASGSITTNPIFYLHSGIVTDFVYHGLSVFDTGNLVRDVNIGFYLLITYLRRPGREWFSKRSLWQSKMDQISDTAAVSPLKAIILLSVVLGHIYLSRTVPRISILFALILGSCFCIDPRGRPFLFHGNDSKLTESVSSPLNSVYSTFRSMVGIPCFLLLTLMVTVQCIDEPYIAAQEFKPLVLMALCVLVIAVTVWLLIELVPSNPNLRKAYLIVQSWLPSAGTEAGSAKDSVTTDTQGDGVNPIVHRGASLFLGNHPLFWTALECSAQVVALLFTLYALTYLSFNLAFYSIAVPGILLFLYILASVWSEKAAREAPIYHHPPARPHGLQAIHPNLPVPAWAKDLWWIIPSWTIIQSITIVLNSEAIILHFHNFTLGSFIKAWTSSSYLSIAFFVSSLVVVKIMEKQYMLELLWNIGSSLMPYIPFDTRPARDQIFFQPNHLKDDKNEFKNRVFQSRVLTELIFFWVLIALQLYNPGCWSLGIAILLWTGDILKVEAVGESGASPTQKAAADVLSIREQMLADAAALRKTDAAIAEAKEEQEDEARRQAAKEKDDEEKKLIAELQQEFATNSSAQSTSGPSM</sequence>
<feature type="compositionally biased region" description="Basic and acidic residues" evidence="1">
    <location>
        <begin position="1217"/>
        <end position="1230"/>
    </location>
</feature>
<feature type="transmembrane region" description="Helical" evidence="2">
    <location>
        <begin position="775"/>
        <end position="793"/>
    </location>
</feature>
<evidence type="ECO:0000313" key="4">
    <source>
        <dbReference type="Proteomes" id="UP001595075"/>
    </source>
</evidence>
<feature type="transmembrane region" description="Helical" evidence="2">
    <location>
        <begin position="577"/>
        <end position="598"/>
    </location>
</feature>
<name>A0ABR4BPS7_9HELO</name>
<evidence type="ECO:0000256" key="1">
    <source>
        <dbReference type="SAM" id="MobiDB-lite"/>
    </source>
</evidence>
<feature type="transmembrane region" description="Helical" evidence="2">
    <location>
        <begin position="26"/>
        <end position="45"/>
    </location>
</feature>
<feature type="transmembrane region" description="Helical" evidence="2">
    <location>
        <begin position="647"/>
        <end position="666"/>
    </location>
</feature>
<protein>
    <submittedName>
        <fullName evidence="3">Uncharacterized protein</fullName>
    </submittedName>
</protein>
<keyword evidence="2" id="KW-1133">Transmembrane helix</keyword>
<feature type="transmembrane region" description="Helical" evidence="2">
    <location>
        <begin position="1136"/>
        <end position="1161"/>
    </location>
</feature>
<proteinExistence type="predicted"/>
<organism evidence="3 4">
    <name type="scientific">Oculimacula yallundae</name>
    <dbReference type="NCBI Taxonomy" id="86028"/>
    <lineage>
        <taxon>Eukaryota</taxon>
        <taxon>Fungi</taxon>
        <taxon>Dikarya</taxon>
        <taxon>Ascomycota</taxon>
        <taxon>Pezizomycotina</taxon>
        <taxon>Leotiomycetes</taxon>
        <taxon>Helotiales</taxon>
        <taxon>Ploettnerulaceae</taxon>
        <taxon>Oculimacula</taxon>
    </lineage>
</organism>
<feature type="transmembrane region" description="Helical" evidence="2">
    <location>
        <begin position="357"/>
        <end position="374"/>
    </location>
</feature>
<accession>A0ABR4BPS7</accession>
<reference evidence="3 4" key="1">
    <citation type="journal article" date="2024" name="Commun. Biol.">
        <title>Comparative genomic analysis of thermophilic fungi reveals convergent evolutionary adaptations and gene losses.</title>
        <authorList>
            <person name="Steindorff A.S."/>
            <person name="Aguilar-Pontes M.V."/>
            <person name="Robinson A.J."/>
            <person name="Andreopoulos B."/>
            <person name="LaButti K."/>
            <person name="Kuo A."/>
            <person name="Mondo S."/>
            <person name="Riley R."/>
            <person name="Otillar R."/>
            <person name="Haridas S."/>
            <person name="Lipzen A."/>
            <person name="Grimwood J."/>
            <person name="Schmutz J."/>
            <person name="Clum A."/>
            <person name="Reid I.D."/>
            <person name="Moisan M.C."/>
            <person name="Butler G."/>
            <person name="Nguyen T.T.M."/>
            <person name="Dewar K."/>
            <person name="Conant G."/>
            <person name="Drula E."/>
            <person name="Henrissat B."/>
            <person name="Hansel C."/>
            <person name="Singer S."/>
            <person name="Hutchinson M.I."/>
            <person name="de Vries R.P."/>
            <person name="Natvig D.O."/>
            <person name="Powell A.J."/>
            <person name="Tsang A."/>
            <person name="Grigoriev I.V."/>
        </authorList>
    </citation>
    <scope>NUCLEOTIDE SEQUENCE [LARGE SCALE GENOMIC DNA]</scope>
    <source>
        <strain evidence="3 4">CBS 494.80</strain>
    </source>
</reference>
<comment type="caution">
    <text evidence="3">The sequence shown here is derived from an EMBL/GenBank/DDBJ whole genome shotgun (WGS) entry which is preliminary data.</text>
</comment>
<dbReference type="EMBL" id="JAZHXI010000026">
    <property type="protein sequence ID" value="KAL2059787.1"/>
    <property type="molecule type" value="Genomic_DNA"/>
</dbReference>
<gene>
    <name evidence="3" type="ORF">VTL71DRAFT_10171</name>
</gene>
<evidence type="ECO:0000256" key="2">
    <source>
        <dbReference type="SAM" id="Phobius"/>
    </source>
</evidence>
<keyword evidence="2" id="KW-0812">Transmembrane</keyword>
<keyword evidence="2" id="KW-0472">Membrane</keyword>
<feature type="transmembrane region" description="Helical" evidence="2">
    <location>
        <begin position="524"/>
        <end position="548"/>
    </location>
</feature>
<evidence type="ECO:0000313" key="3">
    <source>
        <dbReference type="EMBL" id="KAL2059787.1"/>
    </source>
</evidence>
<feature type="transmembrane region" description="Helical" evidence="2">
    <location>
        <begin position="493"/>
        <end position="512"/>
    </location>
</feature>
<feature type="transmembrane region" description="Helical" evidence="2">
    <location>
        <begin position="932"/>
        <end position="953"/>
    </location>
</feature>
<dbReference type="Proteomes" id="UP001595075">
    <property type="component" value="Unassembled WGS sequence"/>
</dbReference>
<feature type="transmembrane region" description="Helical" evidence="2">
    <location>
        <begin position="749"/>
        <end position="768"/>
    </location>
</feature>
<feature type="transmembrane region" description="Helical" evidence="2">
    <location>
        <begin position="1056"/>
        <end position="1077"/>
    </location>
</feature>
<feature type="transmembrane region" description="Helical" evidence="2">
    <location>
        <begin position="853"/>
        <end position="872"/>
    </location>
</feature>
<feature type="transmembrane region" description="Helical" evidence="2">
    <location>
        <begin position="120"/>
        <end position="140"/>
    </location>
</feature>
<feature type="transmembrane region" description="Helical" evidence="2">
    <location>
        <begin position="318"/>
        <end position="337"/>
    </location>
</feature>
<feature type="transmembrane region" description="Helical" evidence="2">
    <location>
        <begin position="820"/>
        <end position="841"/>
    </location>
</feature>